<gene>
    <name evidence="2" type="ORF">SAMN04488541_102324</name>
</gene>
<proteinExistence type="predicted"/>
<organism evidence="2 3">
    <name type="scientific">Thermoflexibacter ruber</name>
    <dbReference type="NCBI Taxonomy" id="1003"/>
    <lineage>
        <taxon>Bacteria</taxon>
        <taxon>Pseudomonadati</taxon>
        <taxon>Bacteroidota</taxon>
        <taxon>Cytophagia</taxon>
        <taxon>Cytophagales</taxon>
        <taxon>Thermoflexibacteraceae</taxon>
        <taxon>Thermoflexibacter</taxon>
    </lineage>
</organism>
<dbReference type="InterPro" id="IPR003772">
    <property type="entry name" value="YceD"/>
</dbReference>
<dbReference type="Proteomes" id="UP000199513">
    <property type="component" value="Unassembled WGS sequence"/>
</dbReference>
<accession>A0A1I2HDP0</accession>
<dbReference type="EMBL" id="FONY01000023">
    <property type="protein sequence ID" value="SFF27420.1"/>
    <property type="molecule type" value="Genomic_DNA"/>
</dbReference>
<evidence type="ECO:0000313" key="3">
    <source>
        <dbReference type="Proteomes" id="UP000199513"/>
    </source>
</evidence>
<sequence length="183" mass="20969">MRKFKEFDIDLAGLANKQHDYQYVVDDAFFALFENSLVEVGKCGVSIALNKTETMLICDFDISGSIRLTCDRSLELFDYPIKSTEQIIFKYGDEAKELSDEIIIIPRELTTLNLAQYIYEFIGLCVPIKKLHPRFIEEDLSQEGDADEDILVYSSTTISSEEDDSESSQGIDPRWEDLKKLIK</sequence>
<dbReference type="OrthoDB" id="1524821at2"/>
<feature type="compositionally biased region" description="Basic and acidic residues" evidence="1">
    <location>
        <begin position="173"/>
        <end position="183"/>
    </location>
</feature>
<keyword evidence="3" id="KW-1185">Reference proteome</keyword>
<protein>
    <submittedName>
        <fullName evidence="2">Uncharacterized metal-binding protein YceD, DUF177 family</fullName>
    </submittedName>
</protein>
<feature type="region of interest" description="Disordered" evidence="1">
    <location>
        <begin position="156"/>
        <end position="183"/>
    </location>
</feature>
<reference evidence="3" key="1">
    <citation type="submission" date="2016-10" db="EMBL/GenBank/DDBJ databases">
        <authorList>
            <person name="Varghese N."/>
            <person name="Submissions S."/>
        </authorList>
    </citation>
    <scope>NUCLEOTIDE SEQUENCE [LARGE SCALE GENOMIC DNA]</scope>
    <source>
        <strain>GEY</strain>
        <strain evidence="3">DSM 9560</strain>
    </source>
</reference>
<dbReference type="Pfam" id="PF02620">
    <property type="entry name" value="YceD"/>
    <property type="match status" value="1"/>
</dbReference>
<evidence type="ECO:0000256" key="1">
    <source>
        <dbReference type="SAM" id="MobiDB-lite"/>
    </source>
</evidence>
<evidence type="ECO:0000313" key="2">
    <source>
        <dbReference type="EMBL" id="SFF27420.1"/>
    </source>
</evidence>
<name>A0A1I2HDP0_9BACT</name>
<dbReference type="RefSeq" id="WP_091546258.1">
    <property type="nucleotide sequence ID" value="NZ_FONY01000023.1"/>
</dbReference>
<dbReference type="STRING" id="1003.SAMN04488541_102324"/>
<dbReference type="AlphaFoldDB" id="A0A1I2HDP0"/>